<dbReference type="InterPro" id="IPR050706">
    <property type="entry name" value="Cyclic-di-GMP_PDE-like"/>
</dbReference>
<dbReference type="PROSITE" id="PS50883">
    <property type="entry name" value="EAL"/>
    <property type="match status" value="1"/>
</dbReference>
<dbReference type="InterPro" id="IPR001633">
    <property type="entry name" value="EAL_dom"/>
</dbReference>
<dbReference type="PANTHER" id="PTHR33121:SF71">
    <property type="entry name" value="OXYGEN SENSOR PROTEIN DOSP"/>
    <property type="match status" value="1"/>
</dbReference>
<dbReference type="SUPFAM" id="SSF141868">
    <property type="entry name" value="EAL domain-like"/>
    <property type="match status" value="1"/>
</dbReference>
<feature type="domain" description="EAL" evidence="1">
    <location>
        <begin position="1"/>
        <end position="90"/>
    </location>
</feature>
<dbReference type="GO" id="GO:0071111">
    <property type="term" value="F:cyclic-guanylate-specific phosphodiesterase activity"/>
    <property type="evidence" value="ECO:0007669"/>
    <property type="project" value="InterPro"/>
</dbReference>
<dbReference type="STRING" id="1236973.JCM9157_4615"/>
<dbReference type="eggNOG" id="COG5001">
    <property type="taxonomic scope" value="Bacteria"/>
</dbReference>
<sequence length="93" mass="10679">MQYVSSLPIQELKIDQSFVRNIGKEKQSEGIISMIINLAHTLDISVIAEGVETEEQLLFLKTQRCDKVQGYYFAKPLNLNDYKSFLNVLLLKD</sequence>
<dbReference type="AlphaFoldDB" id="W4QZ34"/>
<accession>W4QZ34</accession>
<evidence type="ECO:0000313" key="2">
    <source>
        <dbReference type="EMBL" id="GAE37341.1"/>
    </source>
</evidence>
<dbReference type="EMBL" id="BAUV01000067">
    <property type="protein sequence ID" value="GAE37341.1"/>
    <property type="molecule type" value="Genomic_DNA"/>
</dbReference>
<dbReference type="CDD" id="cd01948">
    <property type="entry name" value="EAL"/>
    <property type="match status" value="1"/>
</dbReference>
<dbReference type="InterPro" id="IPR035919">
    <property type="entry name" value="EAL_sf"/>
</dbReference>
<dbReference type="PANTHER" id="PTHR33121">
    <property type="entry name" value="CYCLIC DI-GMP PHOSPHODIESTERASE PDEF"/>
    <property type="match status" value="1"/>
</dbReference>
<evidence type="ECO:0000313" key="3">
    <source>
        <dbReference type="Proteomes" id="UP000018896"/>
    </source>
</evidence>
<keyword evidence="3" id="KW-1185">Reference proteome</keyword>
<evidence type="ECO:0000259" key="1">
    <source>
        <dbReference type="PROSITE" id="PS50883"/>
    </source>
</evidence>
<proteinExistence type="predicted"/>
<reference evidence="2 3" key="1">
    <citation type="journal article" date="2014" name="Genome Announc.">
        <title>Draft Genome Sequences of Three Alkaliphilic Bacillus Strains, Bacillus wakoensis JCM 9140T, Bacillus akibai JCM 9157T, and Bacillus hemicellulosilyticus JCM 9152T.</title>
        <authorList>
            <person name="Yuki M."/>
            <person name="Oshima K."/>
            <person name="Suda W."/>
            <person name="Oshida Y."/>
            <person name="Kitamura K."/>
            <person name="Iida T."/>
            <person name="Hattori M."/>
            <person name="Ohkuma M."/>
        </authorList>
    </citation>
    <scope>NUCLEOTIDE SEQUENCE [LARGE SCALE GENOMIC DNA]</scope>
    <source>
        <strain evidence="2 3">JCM 9157</strain>
    </source>
</reference>
<dbReference type="Proteomes" id="UP000018896">
    <property type="component" value="Unassembled WGS sequence"/>
</dbReference>
<organism evidence="2 3">
    <name type="scientific">Halalkalibacter akibai (strain ATCC 43226 / DSM 21942 / CIP 109018 / JCM 9157 / 1139)</name>
    <name type="common">Bacillus akibai</name>
    <dbReference type="NCBI Taxonomy" id="1236973"/>
    <lineage>
        <taxon>Bacteria</taxon>
        <taxon>Bacillati</taxon>
        <taxon>Bacillota</taxon>
        <taxon>Bacilli</taxon>
        <taxon>Bacillales</taxon>
        <taxon>Bacillaceae</taxon>
        <taxon>Halalkalibacter</taxon>
    </lineage>
</organism>
<protein>
    <submittedName>
        <fullName evidence="2">Diguanylate cyclase/phosphodiesterase</fullName>
    </submittedName>
</protein>
<gene>
    <name evidence="2" type="ORF">JCM9157_4615</name>
</gene>
<name>W4QZ34_HALA3</name>
<dbReference type="Pfam" id="PF00563">
    <property type="entry name" value="EAL"/>
    <property type="match status" value="1"/>
</dbReference>
<comment type="caution">
    <text evidence="2">The sequence shown here is derived from an EMBL/GenBank/DDBJ whole genome shotgun (WGS) entry which is preliminary data.</text>
</comment>
<dbReference type="Gene3D" id="3.20.20.450">
    <property type="entry name" value="EAL domain"/>
    <property type="match status" value="1"/>
</dbReference>